<keyword evidence="2" id="KW-0732">Signal</keyword>
<dbReference type="SUPFAM" id="SSF52266">
    <property type="entry name" value="SGNH hydrolase"/>
    <property type="match status" value="1"/>
</dbReference>
<evidence type="ECO:0000313" key="4">
    <source>
        <dbReference type="EMBL" id="PJF48089.1"/>
    </source>
</evidence>
<feature type="domain" description="Sialate O-acetylesterase" evidence="3">
    <location>
        <begin position="45"/>
        <end position="220"/>
    </location>
</feature>
<dbReference type="Gene3D" id="3.40.50.1110">
    <property type="entry name" value="SGNH hydrolase"/>
    <property type="match status" value="1"/>
</dbReference>
<keyword evidence="1" id="KW-0378">Hydrolase</keyword>
<accession>A0A2M8QE59</accession>
<gene>
    <name evidence="4" type="ORF">CUN48_05145</name>
</gene>
<dbReference type="InterPro" id="IPR005181">
    <property type="entry name" value="SASA"/>
</dbReference>
<dbReference type="GO" id="GO:0016787">
    <property type="term" value="F:hydrolase activity"/>
    <property type="evidence" value="ECO:0007669"/>
    <property type="project" value="UniProtKB-KW"/>
</dbReference>
<evidence type="ECO:0000256" key="2">
    <source>
        <dbReference type="SAM" id="SignalP"/>
    </source>
</evidence>
<dbReference type="AlphaFoldDB" id="A0A2M8QE59"/>
<sequence>MSLRPMLPRRMAMRVVLIATAIALLPAHAQSPAPTRSARPRVMVALVFGQSNAGNWGESRRTAGPRVLSFFRGRYSRARDPLPGADGNGGSVWTRLGDRIIAARLYDRVVFVPASIGATEIAQWAPGGILHKDLLRNIREAQQARLVFTHLLWHQGESDAALDTPAEDYQQRFRAMLKAIRALGVDAPAFVAIATRCGQYLPHETIRTAQIGLADPKLGIFPGPDTDQLGPEYRYDGCHFSDAGLEAHAEMWLQVIREHKGKMEATQRRPG</sequence>
<evidence type="ECO:0000313" key="5">
    <source>
        <dbReference type="Proteomes" id="UP000230790"/>
    </source>
</evidence>
<feature type="signal peptide" evidence="2">
    <location>
        <begin position="1"/>
        <end position="29"/>
    </location>
</feature>
<reference evidence="4 5" key="1">
    <citation type="submission" date="2017-11" db="EMBL/GenBank/DDBJ databases">
        <title>Evolution of Phototrophy in the Chloroflexi Phylum Driven by Horizontal Gene Transfer.</title>
        <authorList>
            <person name="Ward L.M."/>
            <person name="Hemp J."/>
            <person name="Shih P.M."/>
            <person name="Mcglynn S.E."/>
            <person name="Fischer W."/>
        </authorList>
    </citation>
    <scope>NUCLEOTIDE SEQUENCE [LARGE SCALE GENOMIC DNA]</scope>
    <source>
        <strain evidence="4">JP3_7</strain>
    </source>
</reference>
<dbReference type="InterPro" id="IPR052940">
    <property type="entry name" value="Carb_Esterase_6"/>
</dbReference>
<dbReference type="InterPro" id="IPR036514">
    <property type="entry name" value="SGNH_hydro_sf"/>
</dbReference>
<comment type="caution">
    <text evidence="4">The sequence shown here is derived from an EMBL/GenBank/DDBJ whole genome shotgun (WGS) entry which is preliminary data.</text>
</comment>
<organism evidence="4 5">
    <name type="scientific">Candidatus Thermofonsia Clade 3 bacterium</name>
    <dbReference type="NCBI Taxonomy" id="2364212"/>
    <lineage>
        <taxon>Bacteria</taxon>
        <taxon>Bacillati</taxon>
        <taxon>Chloroflexota</taxon>
        <taxon>Candidatus Thermofontia</taxon>
        <taxon>Candidatus Thermofonsia Clade 3</taxon>
    </lineage>
</organism>
<dbReference type="Proteomes" id="UP000230790">
    <property type="component" value="Unassembled WGS sequence"/>
</dbReference>
<dbReference type="PANTHER" id="PTHR31988:SF19">
    <property type="entry name" value="9-O-ACETYL-N-ACETYLNEURAMINIC ACID DEACETYLASE-RELATED"/>
    <property type="match status" value="1"/>
</dbReference>
<name>A0A2M8QE59_9CHLR</name>
<feature type="chain" id="PRO_5014844576" description="Sialate O-acetylesterase domain-containing protein" evidence="2">
    <location>
        <begin position="30"/>
        <end position="271"/>
    </location>
</feature>
<proteinExistence type="predicted"/>
<protein>
    <recommendedName>
        <fullName evidence="3">Sialate O-acetylesterase domain-containing protein</fullName>
    </recommendedName>
</protein>
<evidence type="ECO:0000256" key="1">
    <source>
        <dbReference type="ARBA" id="ARBA00022801"/>
    </source>
</evidence>
<dbReference type="PANTHER" id="PTHR31988">
    <property type="entry name" value="ESTERASE, PUTATIVE (DUF303)-RELATED"/>
    <property type="match status" value="1"/>
</dbReference>
<evidence type="ECO:0000259" key="3">
    <source>
        <dbReference type="Pfam" id="PF03629"/>
    </source>
</evidence>
<dbReference type="Pfam" id="PF03629">
    <property type="entry name" value="SASA"/>
    <property type="match status" value="1"/>
</dbReference>
<dbReference type="EMBL" id="PGTN01000024">
    <property type="protein sequence ID" value="PJF48089.1"/>
    <property type="molecule type" value="Genomic_DNA"/>
</dbReference>